<protein>
    <submittedName>
        <fullName evidence="2">Uncharacterized protein</fullName>
    </submittedName>
</protein>
<keyword evidence="3" id="KW-1185">Reference proteome</keyword>
<dbReference type="Proteomes" id="UP000436088">
    <property type="component" value="Unassembled WGS sequence"/>
</dbReference>
<name>A0A6A3D290_HIBSY</name>
<accession>A0A6A3D290</accession>
<comment type="caution">
    <text evidence="2">The sequence shown here is derived from an EMBL/GenBank/DDBJ whole genome shotgun (WGS) entry which is preliminary data.</text>
</comment>
<gene>
    <name evidence="2" type="ORF">F3Y22_tig00000340pilonHSYRG01378</name>
</gene>
<evidence type="ECO:0000313" key="2">
    <source>
        <dbReference type="EMBL" id="KAE8735720.1"/>
    </source>
</evidence>
<proteinExistence type="predicted"/>
<dbReference type="EMBL" id="VEPZ02000032">
    <property type="protein sequence ID" value="KAE8735720.1"/>
    <property type="molecule type" value="Genomic_DNA"/>
</dbReference>
<sequence length="83" mass="9636">MYGKVVVSSKVPLPNYRPDLDDKRPQRELHSGKVRENSDDANSQVEYANSHENPDSFLDNSIMETVLQMRSLRLCNMQRAWQV</sequence>
<dbReference type="AlphaFoldDB" id="A0A6A3D290"/>
<organism evidence="2 3">
    <name type="scientific">Hibiscus syriacus</name>
    <name type="common">Rose of Sharon</name>
    <dbReference type="NCBI Taxonomy" id="106335"/>
    <lineage>
        <taxon>Eukaryota</taxon>
        <taxon>Viridiplantae</taxon>
        <taxon>Streptophyta</taxon>
        <taxon>Embryophyta</taxon>
        <taxon>Tracheophyta</taxon>
        <taxon>Spermatophyta</taxon>
        <taxon>Magnoliopsida</taxon>
        <taxon>eudicotyledons</taxon>
        <taxon>Gunneridae</taxon>
        <taxon>Pentapetalae</taxon>
        <taxon>rosids</taxon>
        <taxon>malvids</taxon>
        <taxon>Malvales</taxon>
        <taxon>Malvaceae</taxon>
        <taxon>Malvoideae</taxon>
        <taxon>Hibiscus</taxon>
    </lineage>
</organism>
<evidence type="ECO:0000313" key="3">
    <source>
        <dbReference type="Proteomes" id="UP000436088"/>
    </source>
</evidence>
<feature type="region of interest" description="Disordered" evidence="1">
    <location>
        <begin position="1"/>
        <end position="54"/>
    </location>
</feature>
<feature type="compositionally biased region" description="Polar residues" evidence="1">
    <location>
        <begin position="40"/>
        <end position="51"/>
    </location>
</feature>
<evidence type="ECO:0000256" key="1">
    <source>
        <dbReference type="SAM" id="MobiDB-lite"/>
    </source>
</evidence>
<reference evidence="2" key="1">
    <citation type="submission" date="2019-09" db="EMBL/GenBank/DDBJ databases">
        <title>Draft genome information of white flower Hibiscus syriacus.</title>
        <authorList>
            <person name="Kim Y.-M."/>
        </authorList>
    </citation>
    <scope>NUCLEOTIDE SEQUENCE [LARGE SCALE GENOMIC DNA]</scope>
    <source>
        <strain evidence="2">YM2019G1</strain>
    </source>
</reference>
<feature type="compositionally biased region" description="Basic and acidic residues" evidence="1">
    <location>
        <begin position="18"/>
        <end position="38"/>
    </location>
</feature>